<reference evidence="3 4" key="1">
    <citation type="journal article" date="2017" name="Environ. Microbiol.">
        <title>Decay of the glycolytic pathway and adaptation to intranuclear parasitism within Enterocytozoonidae microsporidia.</title>
        <authorList>
            <person name="Wiredu Boakye D."/>
            <person name="Jaroenlak P."/>
            <person name="Prachumwat A."/>
            <person name="Williams T.A."/>
            <person name="Bateman K.S."/>
            <person name="Itsathitphaisarn O."/>
            <person name="Sritunyalucksana K."/>
            <person name="Paszkiewicz K.H."/>
            <person name="Moore K.A."/>
            <person name="Stentiford G.D."/>
            <person name="Williams B.A."/>
        </authorList>
    </citation>
    <scope>NUCLEOTIDE SEQUENCE [LARGE SCALE GENOMIC DNA]</scope>
    <source>
        <strain evidence="3 4">TH1</strain>
    </source>
</reference>
<proteinExistence type="predicted"/>
<dbReference type="Proteomes" id="UP000192758">
    <property type="component" value="Unassembled WGS sequence"/>
</dbReference>
<organism evidence="3 4">
    <name type="scientific">Ecytonucleospora hepatopenaei</name>
    <dbReference type="NCBI Taxonomy" id="646526"/>
    <lineage>
        <taxon>Eukaryota</taxon>
        <taxon>Fungi</taxon>
        <taxon>Fungi incertae sedis</taxon>
        <taxon>Microsporidia</taxon>
        <taxon>Enterocytozoonidae</taxon>
        <taxon>Ecytonucleospora</taxon>
    </lineage>
</organism>
<feature type="transmembrane region" description="Helical" evidence="2">
    <location>
        <begin position="307"/>
        <end position="328"/>
    </location>
</feature>
<protein>
    <submittedName>
        <fullName evidence="3">Uncharacterized protein</fullName>
    </submittedName>
</protein>
<evidence type="ECO:0000313" key="4">
    <source>
        <dbReference type="Proteomes" id="UP000192758"/>
    </source>
</evidence>
<evidence type="ECO:0000256" key="1">
    <source>
        <dbReference type="SAM" id="MobiDB-lite"/>
    </source>
</evidence>
<gene>
    <name evidence="3" type="ORF">EHP00_1232</name>
</gene>
<keyword evidence="2" id="KW-0472">Membrane</keyword>
<accession>A0A1W0E3G8</accession>
<dbReference type="VEuPathDB" id="MicrosporidiaDB:EHP00_1232"/>
<dbReference type="EMBL" id="MNPJ01000025">
    <property type="protein sequence ID" value="OQS53784.1"/>
    <property type="molecule type" value="Genomic_DNA"/>
</dbReference>
<dbReference type="AlphaFoldDB" id="A0A1W0E3G8"/>
<comment type="caution">
    <text evidence="3">The sequence shown here is derived from an EMBL/GenBank/DDBJ whole genome shotgun (WGS) entry which is preliminary data.</text>
</comment>
<evidence type="ECO:0000256" key="2">
    <source>
        <dbReference type="SAM" id="Phobius"/>
    </source>
</evidence>
<name>A0A1W0E3G8_9MICR</name>
<keyword evidence="2" id="KW-1133">Transmembrane helix</keyword>
<evidence type="ECO:0000313" key="3">
    <source>
        <dbReference type="EMBL" id="OQS53784.1"/>
    </source>
</evidence>
<feature type="region of interest" description="Disordered" evidence="1">
    <location>
        <begin position="276"/>
        <end position="297"/>
    </location>
</feature>
<keyword evidence="4" id="KW-1185">Reference proteome</keyword>
<sequence>MTNIFNAGYHFLINTQYTAFVDNTVELNANFSYENNIHGKYSCTLLNGSFLSSDYLVLKGRYASKGVYETTQKYEVFPTILTPSDKMYIFVNKNNLSKIDLERNQYTSIDNDICQFDINQNYYVFVENGSLIFKYEDGNLCLMPFYPKNKFEFLLCDNSQKTIGKVNFTTLFELSDKMGEIKVFPTIQTVENKTSTFSLKMTVCESFKVQGGRIPFVSGVPTIQTKNTQKIEKKESLLLDFTQYFEKNLKNNFYTHSESLNKLKERIELFCHDSKTEEPKSPKLPLEPKKEDLKDTTTRKPKSYKKLIISISIFTVCLFIILILFIAYKSWKE</sequence>
<keyword evidence="2" id="KW-0812">Transmembrane</keyword>